<proteinExistence type="predicted"/>
<protein>
    <submittedName>
        <fullName evidence="1">Uncharacterized protein</fullName>
    </submittedName>
</protein>
<comment type="caution">
    <text evidence="1">The sequence shown here is derived from an EMBL/GenBank/DDBJ whole genome shotgun (WGS) entry which is preliminary data.</text>
</comment>
<gene>
    <name evidence="1" type="ORF">GUJ93_ZPchr0010g9208</name>
</gene>
<dbReference type="AlphaFoldDB" id="A0A8J5W8A4"/>
<evidence type="ECO:0000313" key="2">
    <source>
        <dbReference type="Proteomes" id="UP000729402"/>
    </source>
</evidence>
<keyword evidence="2" id="KW-1185">Reference proteome</keyword>
<dbReference type="EMBL" id="JAAALK010000082">
    <property type="protein sequence ID" value="KAG8084846.1"/>
    <property type="molecule type" value="Genomic_DNA"/>
</dbReference>
<accession>A0A8J5W8A4</accession>
<sequence>MGRPEANVAAALPPMTSLFRAERWRPVHSGQRRRPRPAKLTARMRPRRGCSARIFCDHCTRSAVCVVRCTLRPTPATAAKSTLFLRTCLLGELYSVLIEVANPGTSGDAG</sequence>
<dbReference type="Proteomes" id="UP000729402">
    <property type="component" value="Unassembled WGS sequence"/>
</dbReference>
<reference evidence="1" key="2">
    <citation type="submission" date="2021-02" db="EMBL/GenBank/DDBJ databases">
        <authorList>
            <person name="Kimball J.A."/>
            <person name="Haas M.W."/>
            <person name="Macchietto M."/>
            <person name="Kono T."/>
            <person name="Duquette J."/>
            <person name="Shao M."/>
        </authorList>
    </citation>
    <scope>NUCLEOTIDE SEQUENCE</scope>
    <source>
        <tissue evidence="1">Fresh leaf tissue</tissue>
    </source>
</reference>
<name>A0A8J5W8A4_ZIZPA</name>
<organism evidence="1 2">
    <name type="scientific">Zizania palustris</name>
    <name type="common">Northern wild rice</name>
    <dbReference type="NCBI Taxonomy" id="103762"/>
    <lineage>
        <taxon>Eukaryota</taxon>
        <taxon>Viridiplantae</taxon>
        <taxon>Streptophyta</taxon>
        <taxon>Embryophyta</taxon>
        <taxon>Tracheophyta</taxon>
        <taxon>Spermatophyta</taxon>
        <taxon>Magnoliopsida</taxon>
        <taxon>Liliopsida</taxon>
        <taxon>Poales</taxon>
        <taxon>Poaceae</taxon>
        <taxon>BOP clade</taxon>
        <taxon>Oryzoideae</taxon>
        <taxon>Oryzeae</taxon>
        <taxon>Zizaniinae</taxon>
        <taxon>Zizania</taxon>
    </lineage>
</organism>
<evidence type="ECO:0000313" key="1">
    <source>
        <dbReference type="EMBL" id="KAG8084846.1"/>
    </source>
</evidence>
<reference evidence="1" key="1">
    <citation type="journal article" date="2021" name="bioRxiv">
        <title>Whole Genome Assembly and Annotation of Northern Wild Rice, Zizania palustris L., Supports a Whole Genome Duplication in the Zizania Genus.</title>
        <authorList>
            <person name="Haas M."/>
            <person name="Kono T."/>
            <person name="Macchietto M."/>
            <person name="Millas R."/>
            <person name="McGilp L."/>
            <person name="Shao M."/>
            <person name="Duquette J."/>
            <person name="Hirsch C.N."/>
            <person name="Kimball J."/>
        </authorList>
    </citation>
    <scope>NUCLEOTIDE SEQUENCE</scope>
    <source>
        <tissue evidence="1">Fresh leaf tissue</tissue>
    </source>
</reference>